<dbReference type="Proteomes" id="UP000295124">
    <property type="component" value="Unassembled WGS sequence"/>
</dbReference>
<organism evidence="1 2">
    <name type="scientific">Kribbella antibiotica</name>
    <dbReference type="NCBI Taxonomy" id="190195"/>
    <lineage>
        <taxon>Bacteria</taxon>
        <taxon>Bacillati</taxon>
        <taxon>Actinomycetota</taxon>
        <taxon>Actinomycetes</taxon>
        <taxon>Propionibacteriales</taxon>
        <taxon>Kribbellaceae</taxon>
        <taxon>Kribbella</taxon>
    </lineage>
</organism>
<proteinExistence type="predicted"/>
<dbReference type="AlphaFoldDB" id="A0A4V2YQV6"/>
<evidence type="ECO:0000313" key="1">
    <source>
        <dbReference type="EMBL" id="TDD63227.1"/>
    </source>
</evidence>
<dbReference type="InterPro" id="IPR011989">
    <property type="entry name" value="ARM-like"/>
</dbReference>
<evidence type="ECO:0000313" key="2">
    <source>
        <dbReference type="Proteomes" id="UP000295124"/>
    </source>
</evidence>
<gene>
    <name evidence="1" type="ORF">E1263_00955</name>
</gene>
<comment type="caution">
    <text evidence="1">The sequence shown here is derived from an EMBL/GenBank/DDBJ whole genome shotgun (WGS) entry which is preliminary data.</text>
</comment>
<sequence>MQEVVTVTAVETLAAGNSSARLRAAMTVGSEPGLVDALLERCAVEPDFFVRDMLTWALTRQPVELTVPKVLAELQSETTQARSQALHTLSKLGVPSTWAAITPELLRDPDDEVARTAWRAAVVLAPFEMHEWLAGVLVTQLGRGDRTVQLSLSRALVGLGELVGPALEPALASVDPRVRSHARATDLLLRDPDAAFAADVEAAKRVDALGPEKEAAAEAAKKAAETAC</sequence>
<name>A0A4V2YQV6_9ACTN</name>
<keyword evidence="2" id="KW-1185">Reference proteome</keyword>
<dbReference type="EMBL" id="SMKX01000002">
    <property type="protein sequence ID" value="TDD63227.1"/>
    <property type="molecule type" value="Genomic_DNA"/>
</dbReference>
<dbReference type="SUPFAM" id="SSF48371">
    <property type="entry name" value="ARM repeat"/>
    <property type="match status" value="1"/>
</dbReference>
<reference evidence="1 2" key="1">
    <citation type="submission" date="2019-03" db="EMBL/GenBank/DDBJ databases">
        <title>Draft genome sequences of novel Actinobacteria.</title>
        <authorList>
            <person name="Sahin N."/>
            <person name="Ay H."/>
            <person name="Saygin H."/>
        </authorList>
    </citation>
    <scope>NUCLEOTIDE SEQUENCE [LARGE SCALE GENOMIC DNA]</scope>
    <source>
        <strain evidence="1 2">JCM 13523</strain>
    </source>
</reference>
<dbReference type="OrthoDB" id="9134742at2"/>
<dbReference type="Gene3D" id="1.25.10.10">
    <property type="entry name" value="Leucine-rich Repeat Variant"/>
    <property type="match status" value="1"/>
</dbReference>
<protein>
    <submittedName>
        <fullName evidence="1">HEAT repeat domain-containing protein</fullName>
    </submittedName>
</protein>
<accession>A0A4V2YQV6</accession>
<dbReference type="InterPro" id="IPR016024">
    <property type="entry name" value="ARM-type_fold"/>
</dbReference>